<reference evidence="1" key="1">
    <citation type="submission" date="2015-06" db="EMBL/GenBank/DDBJ databases">
        <authorList>
            <person name="Joergensen T."/>
        </authorList>
    </citation>
    <scope>NUCLEOTIDE SEQUENCE</scope>
    <source>
        <strain evidence="1">RGFK0876</strain>
    </source>
</reference>
<name>A0A0H5Q3P7_9ZZZZ</name>
<reference evidence="1" key="2">
    <citation type="submission" date="2015-07" db="EMBL/GenBank/DDBJ databases">
        <title>Plasmids, circular viruses and viroids from rat gut.</title>
        <authorList>
            <person name="Jorgensen T.J."/>
            <person name="Hansen M.A."/>
            <person name="Xu Z."/>
            <person name="Tabak M.A."/>
            <person name="Sorensen S.J."/>
            <person name="Hansen L.H."/>
        </authorList>
    </citation>
    <scope>NUCLEOTIDE SEQUENCE</scope>
    <source>
        <strain evidence="1">RGFK0876</strain>
    </source>
</reference>
<proteinExistence type="predicted"/>
<dbReference type="EMBL" id="LN853479">
    <property type="protein sequence ID" value="CRY96025.1"/>
    <property type="molecule type" value="Genomic_DNA"/>
</dbReference>
<protein>
    <submittedName>
        <fullName evidence="1">Uncharacterized protein</fullName>
    </submittedName>
</protein>
<organism evidence="1">
    <name type="scientific">uncultured prokaryote</name>
    <dbReference type="NCBI Taxonomy" id="198431"/>
    <lineage>
        <taxon>unclassified sequences</taxon>
        <taxon>environmental samples</taxon>
    </lineage>
</organism>
<sequence length="68" mass="7477">MDEELLLHSLRRAATAQSAALAALQRGELEELARLCEVASDELRWSGDWARVVGGPWGEWSTESLQGP</sequence>
<evidence type="ECO:0000313" key="1">
    <source>
        <dbReference type="EMBL" id="CRY96025.1"/>
    </source>
</evidence>
<dbReference type="AlphaFoldDB" id="A0A0H5Q3P7"/>
<accession>A0A0H5Q3P7</accession>